<name>A0A9X2YKI8_9MYCO</name>
<reference evidence="6" key="2">
    <citation type="journal article" date="2022" name="BMC Genomics">
        <title>Comparative genome analysis of mycobacteria focusing on tRNA and non-coding RNA.</title>
        <authorList>
            <person name="Behra P.R.K."/>
            <person name="Pettersson B.M.F."/>
            <person name="Ramesh M."/>
            <person name="Das S."/>
            <person name="Dasgupta S."/>
            <person name="Kirsebom L.A."/>
        </authorList>
    </citation>
    <scope>NUCLEOTIDE SEQUENCE</scope>
    <source>
        <strain evidence="6">DSM 44615</strain>
    </source>
</reference>
<sequence>MAGGSTDPRPARSRAALLEAATTLLRSGGPSAVTIDAVTRTANVARATLYRHFSSANDLLAAAFVSLLQPAPMPPPEGELRDKLMAVVVGWADSIAEVPTTLAAMTWLASGPDLGPWAEVRESGAVDSDGTAVATLRERIMALYTVPFDAIFDSPQAREELVEVDRIGAIALLIGPLILGRLSTLADFDFRGCAEAAVDGFLATHARKADGGVSATRTGSAGA</sequence>
<keyword evidence="3" id="KW-0804">Transcription</keyword>
<evidence type="ECO:0000259" key="5">
    <source>
        <dbReference type="PROSITE" id="PS50977"/>
    </source>
</evidence>
<dbReference type="GO" id="GO:0000976">
    <property type="term" value="F:transcription cis-regulatory region binding"/>
    <property type="evidence" value="ECO:0007669"/>
    <property type="project" value="TreeGrafter"/>
</dbReference>
<dbReference type="RefSeq" id="WP_264011056.1">
    <property type="nucleotide sequence ID" value="NZ_JACKSJ010000024.1"/>
</dbReference>
<feature type="domain" description="HTH tetR-type" evidence="5">
    <location>
        <begin position="11"/>
        <end position="71"/>
    </location>
</feature>
<evidence type="ECO:0000256" key="3">
    <source>
        <dbReference type="ARBA" id="ARBA00023163"/>
    </source>
</evidence>
<dbReference type="SUPFAM" id="SSF46689">
    <property type="entry name" value="Homeodomain-like"/>
    <property type="match status" value="1"/>
</dbReference>
<dbReference type="GO" id="GO:0003700">
    <property type="term" value="F:DNA-binding transcription factor activity"/>
    <property type="evidence" value="ECO:0007669"/>
    <property type="project" value="TreeGrafter"/>
</dbReference>
<dbReference type="EMBL" id="JACKSJ010000024">
    <property type="protein sequence ID" value="MCV7168861.1"/>
    <property type="molecule type" value="Genomic_DNA"/>
</dbReference>
<evidence type="ECO:0000256" key="4">
    <source>
        <dbReference type="PROSITE-ProRule" id="PRU00335"/>
    </source>
</evidence>
<dbReference type="Gene3D" id="1.10.10.60">
    <property type="entry name" value="Homeodomain-like"/>
    <property type="match status" value="1"/>
</dbReference>
<organism evidence="6 7">
    <name type="scientific">[Mycobacterium] manitobense</name>
    <dbReference type="NCBI Taxonomy" id="190147"/>
    <lineage>
        <taxon>Bacteria</taxon>
        <taxon>Bacillati</taxon>
        <taxon>Actinomycetota</taxon>
        <taxon>Actinomycetes</taxon>
        <taxon>Mycobacteriales</taxon>
        <taxon>Mycobacteriaceae</taxon>
        <taxon>Mycolicibacterium</taxon>
    </lineage>
</organism>
<evidence type="ECO:0000256" key="2">
    <source>
        <dbReference type="ARBA" id="ARBA00023125"/>
    </source>
</evidence>
<dbReference type="InterPro" id="IPR050109">
    <property type="entry name" value="HTH-type_TetR-like_transc_reg"/>
</dbReference>
<dbReference type="PROSITE" id="PS50977">
    <property type="entry name" value="HTH_TETR_2"/>
    <property type="match status" value="1"/>
</dbReference>
<dbReference type="PRINTS" id="PR00455">
    <property type="entry name" value="HTHTETR"/>
</dbReference>
<keyword evidence="1" id="KW-0805">Transcription regulation</keyword>
<gene>
    <name evidence="6" type="ORF">H7I41_02865</name>
</gene>
<protein>
    <submittedName>
        <fullName evidence="6">TetR/AcrR family transcriptional regulator</fullName>
    </submittedName>
</protein>
<keyword evidence="2 4" id="KW-0238">DNA-binding</keyword>
<evidence type="ECO:0000313" key="7">
    <source>
        <dbReference type="Proteomes" id="UP001140293"/>
    </source>
</evidence>
<feature type="DNA-binding region" description="H-T-H motif" evidence="4">
    <location>
        <begin position="34"/>
        <end position="53"/>
    </location>
</feature>
<reference evidence="6" key="1">
    <citation type="submission" date="2020-07" db="EMBL/GenBank/DDBJ databases">
        <authorList>
            <person name="Pettersson B.M.F."/>
            <person name="Behra P.R.K."/>
            <person name="Ramesh M."/>
            <person name="Das S."/>
            <person name="Dasgupta S."/>
            <person name="Kirsebom L.A."/>
        </authorList>
    </citation>
    <scope>NUCLEOTIDE SEQUENCE</scope>
    <source>
        <strain evidence="6">DSM 44615</strain>
    </source>
</reference>
<comment type="caution">
    <text evidence="6">The sequence shown here is derived from an EMBL/GenBank/DDBJ whole genome shotgun (WGS) entry which is preliminary data.</text>
</comment>
<dbReference type="Gene3D" id="1.10.357.10">
    <property type="entry name" value="Tetracycline Repressor, domain 2"/>
    <property type="match status" value="1"/>
</dbReference>
<proteinExistence type="predicted"/>
<dbReference type="Pfam" id="PF00440">
    <property type="entry name" value="TetR_N"/>
    <property type="match status" value="1"/>
</dbReference>
<accession>A0A9X2YKI8</accession>
<keyword evidence="7" id="KW-1185">Reference proteome</keyword>
<dbReference type="AlphaFoldDB" id="A0A9X2YKI8"/>
<dbReference type="InterPro" id="IPR001647">
    <property type="entry name" value="HTH_TetR"/>
</dbReference>
<dbReference type="PANTHER" id="PTHR30055:SF234">
    <property type="entry name" value="HTH-TYPE TRANSCRIPTIONAL REGULATOR BETI"/>
    <property type="match status" value="1"/>
</dbReference>
<dbReference type="PANTHER" id="PTHR30055">
    <property type="entry name" value="HTH-TYPE TRANSCRIPTIONAL REGULATOR RUTR"/>
    <property type="match status" value="1"/>
</dbReference>
<dbReference type="InterPro" id="IPR009057">
    <property type="entry name" value="Homeodomain-like_sf"/>
</dbReference>
<evidence type="ECO:0000313" key="6">
    <source>
        <dbReference type="EMBL" id="MCV7168861.1"/>
    </source>
</evidence>
<evidence type="ECO:0000256" key="1">
    <source>
        <dbReference type="ARBA" id="ARBA00023015"/>
    </source>
</evidence>
<dbReference type="Proteomes" id="UP001140293">
    <property type="component" value="Unassembled WGS sequence"/>
</dbReference>